<keyword evidence="1" id="KW-1133">Transmembrane helix</keyword>
<dbReference type="InterPro" id="IPR002656">
    <property type="entry name" value="Acyl_transf_3_dom"/>
</dbReference>
<feature type="transmembrane region" description="Helical" evidence="1">
    <location>
        <begin position="313"/>
        <end position="334"/>
    </location>
</feature>
<gene>
    <name evidence="3" type="ORF">J7S20_14090</name>
</gene>
<dbReference type="Proteomes" id="UP000676996">
    <property type="component" value="Unassembled WGS sequence"/>
</dbReference>
<feature type="transmembrane region" description="Helical" evidence="1">
    <location>
        <begin position="144"/>
        <end position="166"/>
    </location>
</feature>
<feature type="transmembrane region" description="Helical" evidence="1">
    <location>
        <begin position="340"/>
        <end position="359"/>
    </location>
</feature>
<proteinExistence type="predicted"/>
<name>A0A8T4IN92_9SPHN</name>
<evidence type="ECO:0000256" key="1">
    <source>
        <dbReference type="SAM" id="Phobius"/>
    </source>
</evidence>
<dbReference type="InterPro" id="IPR050623">
    <property type="entry name" value="Glucan_succinyl_AcylTrfase"/>
</dbReference>
<feature type="transmembrane region" description="Helical" evidence="1">
    <location>
        <begin position="178"/>
        <end position="199"/>
    </location>
</feature>
<dbReference type="GO" id="GO:0016747">
    <property type="term" value="F:acyltransferase activity, transferring groups other than amino-acyl groups"/>
    <property type="evidence" value="ECO:0007669"/>
    <property type="project" value="InterPro"/>
</dbReference>
<feature type="domain" description="Acyltransferase 3" evidence="2">
    <location>
        <begin position="8"/>
        <end position="359"/>
    </location>
</feature>
<keyword evidence="4" id="KW-1185">Reference proteome</keyword>
<feature type="transmembrane region" description="Helical" evidence="1">
    <location>
        <begin position="12"/>
        <end position="34"/>
    </location>
</feature>
<dbReference type="AlphaFoldDB" id="A0A8T4IN92"/>
<organism evidence="3 4">
    <name type="scientific">Stakelama marina</name>
    <dbReference type="NCBI Taxonomy" id="2826939"/>
    <lineage>
        <taxon>Bacteria</taxon>
        <taxon>Pseudomonadati</taxon>
        <taxon>Pseudomonadota</taxon>
        <taxon>Alphaproteobacteria</taxon>
        <taxon>Sphingomonadales</taxon>
        <taxon>Sphingomonadaceae</taxon>
        <taxon>Stakelama</taxon>
    </lineage>
</organism>
<feature type="transmembrane region" description="Helical" evidence="1">
    <location>
        <begin position="214"/>
        <end position="231"/>
    </location>
</feature>
<feature type="transmembrane region" description="Helical" evidence="1">
    <location>
        <begin position="280"/>
        <end position="301"/>
    </location>
</feature>
<comment type="caution">
    <text evidence="3">The sequence shown here is derived from an EMBL/GenBank/DDBJ whole genome shotgun (WGS) entry which is preliminary data.</text>
</comment>
<keyword evidence="1" id="KW-0812">Transmembrane</keyword>
<feature type="transmembrane region" description="Helical" evidence="1">
    <location>
        <begin position="243"/>
        <end position="260"/>
    </location>
</feature>
<dbReference type="Pfam" id="PF01757">
    <property type="entry name" value="Acyl_transf_3"/>
    <property type="match status" value="1"/>
</dbReference>
<sequence>MHPARHFGMDWLRIGAFALLILYHITMAFSPWPYRINMEVPHYWVIIPMLAVNPWRLILLFVVSGYASAALLAKMAGAGRFLKSRTLRLIPPLIFGIIIIVPPQAWIQLVTQKGYTQGFGHFLLHDYFSFRSIDGVLVPSWNHLWFVAYLFVYTAALSLLALLPGSMCRGAGIVVERILTGPLVFILPAALLAAFRLAMLPDMQENTQMLVDDWPAHLVYFSAFLFGVLLRNSHALWDAIRKWWWAAAIVAVLAYTGYAIREGWLIGTELSRSLFHEIVATRAVLAWTAIVALIGAADRLLDHDHPARRTLAEAVFPFYIIHQTIIVVVGWMLLESELSLLTRYFILVGATAAGCWIFYDVGRRIAWLRPLIGLQAHPAWAQMARPSRAEA</sequence>
<reference evidence="3" key="1">
    <citation type="submission" date="2021-04" db="EMBL/GenBank/DDBJ databases">
        <title>Ouciella asimina sp. nov., isolated from the surface seawater in the hydrothermal field of Okinawa Trough.</title>
        <authorList>
            <person name="Shuang W."/>
        </authorList>
    </citation>
    <scope>NUCLEOTIDE SEQUENCE</scope>
    <source>
        <strain evidence="3">LXI357</strain>
    </source>
</reference>
<keyword evidence="3" id="KW-0012">Acyltransferase</keyword>
<accession>A0A8T4IN92</accession>
<evidence type="ECO:0000313" key="4">
    <source>
        <dbReference type="Proteomes" id="UP000676996"/>
    </source>
</evidence>
<evidence type="ECO:0000259" key="2">
    <source>
        <dbReference type="Pfam" id="PF01757"/>
    </source>
</evidence>
<feature type="transmembrane region" description="Helical" evidence="1">
    <location>
        <begin position="89"/>
        <end position="107"/>
    </location>
</feature>
<dbReference type="EMBL" id="JAGRQC010000004">
    <property type="protein sequence ID" value="MBR0553636.1"/>
    <property type="molecule type" value="Genomic_DNA"/>
</dbReference>
<keyword evidence="1" id="KW-0472">Membrane</keyword>
<evidence type="ECO:0000313" key="3">
    <source>
        <dbReference type="EMBL" id="MBR0553636.1"/>
    </source>
</evidence>
<dbReference type="PANTHER" id="PTHR36927:SF3">
    <property type="entry name" value="GLUCANS BIOSYNTHESIS PROTEIN C"/>
    <property type="match status" value="1"/>
</dbReference>
<keyword evidence="3" id="KW-0808">Transferase</keyword>
<protein>
    <submittedName>
        <fullName evidence="3">Acyltransferase family protein</fullName>
    </submittedName>
</protein>
<feature type="transmembrane region" description="Helical" evidence="1">
    <location>
        <begin position="54"/>
        <end position="77"/>
    </location>
</feature>
<dbReference type="PANTHER" id="PTHR36927">
    <property type="entry name" value="BLR4337 PROTEIN"/>
    <property type="match status" value="1"/>
</dbReference>